<sequence>MANKLFLPFINALIALKQLYKYYWQMAAIKPYNTKIQLGENDTQ</sequence>
<protein>
    <submittedName>
        <fullName evidence="1">Uncharacterized protein</fullName>
    </submittedName>
</protein>
<accession>A0ABR6I5L6</accession>
<evidence type="ECO:0000313" key="2">
    <source>
        <dbReference type="Proteomes" id="UP000583101"/>
    </source>
</evidence>
<dbReference type="EMBL" id="JACIEG010000001">
    <property type="protein sequence ID" value="MBB3968121.1"/>
    <property type="molecule type" value="Genomic_DNA"/>
</dbReference>
<keyword evidence="2" id="KW-1185">Reference proteome</keyword>
<gene>
    <name evidence="1" type="ORF">GGR35_000707</name>
</gene>
<evidence type="ECO:0000313" key="1">
    <source>
        <dbReference type="EMBL" id="MBB3968121.1"/>
    </source>
</evidence>
<organism evidence="1 2">
    <name type="scientific">Mucilaginibacter phyllosphaerae</name>
    <dbReference type="NCBI Taxonomy" id="1812349"/>
    <lineage>
        <taxon>Bacteria</taxon>
        <taxon>Pseudomonadati</taxon>
        <taxon>Bacteroidota</taxon>
        <taxon>Sphingobacteriia</taxon>
        <taxon>Sphingobacteriales</taxon>
        <taxon>Sphingobacteriaceae</taxon>
        <taxon>Mucilaginibacter</taxon>
    </lineage>
</organism>
<proteinExistence type="predicted"/>
<name>A0ABR6I5L6_9SPHI</name>
<reference evidence="1 2" key="1">
    <citation type="submission" date="2020-08" db="EMBL/GenBank/DDBJ databases">
        <title>Genomic Encyclopedia of Type Strains, Phase IV (KMG-IV): sequencing the most valuable type-strain genomes for metagenomic binning, comparative biology and taxonomic classification.</title>
        <authorList>
            <person name="Goeker M."/>
        </authorList>
    </citation>
    <scope>NUCLEOTIDE SEQUENCE [LARGE SCALE GENOMIC DNA]</scope>
    <source>
        <strain evidence="1 2">DSM 100995</strain>
    </source>
</reference>
<comment type="caution">
    <text evidence="1">The sequence shown here is derived from an EMBL/GenBank/DDBJ whole genome shotgun (WGS) entry which is preliminary data.</text>
</comment>
<dbReference type="Proteomes" id="UP000583101">
    <property type="component" value="Unassembled WGS sequence"/>
</dbReference>